<feature type="domain" description="Ice-binding protein C-terminal" evidence="2">
    <location>
        <begin position="213"/>
        <end position="234"/>
    </location>
</feature>
<evidence type="ECO:0000313" key="3">
    <source>
        <dbReference type="EMBL" id="AQT69214.1"/>
    </source>
</evidence>
<sequence length="235" mass="25087" precursor="true">MKKVCVCLFAICLLFTASQVLAGPITIDADMSDWTGSGIVDLGTQAAPAEGESYTLKATADASNVYFGMDRSTTERYLDDIGWDTDSFFMAFDVDGVAGSGAISDGYGRVNFGGTYLPDFFIYFAGGPHWYETSSWNGSGMDWLGWTQDGAVYGNPGWGDDDEFALNPAAIGGEDDELRVWAWMTREGNGWVEAAWGFEAGDAPTAGDGLAVTVPEPATMALLGLGSLAVLRRKK</sequence>
<name>A0A1U9NN97_9BACT</name>
<dbReference type="EMBL" id="CP019791">
    <property type="protein sequence ID" value="AQT69214.1"/>
    <property type="molecule type" value="Genomic_DNA"/>
</dbReference>
<evidence type="ECO:0000313" key="4">
    <source>
        <dbReference type="Proteomes" id="UP000189674"/>
    </source>
</evidence>
<proteinExistence type="predicted"/>
<organism evidence="3 4">
    <name type="scientific">Anaerohalosphaera lusitana</name>
    <dbReference type="NCBI Taxonomy" id="1936003"/>
    <lineage>
        <taxon>Bacteria</taxon>
        <taxon>Pseudomonadati</taxon>
        <taxon>Planctomycetota</taxon>
        <taxon>Phycisphaerae</taxon>
        <taxon>Sedimentisphaerales</taxon>
        <taxon>Anaerohalosphaeraceae</taxon>
        <taxon>Anaerohalosphaera</taxon>
    </lineage>
</organism>
<reference evidence="4" key="1">
    <citation type="submission" date="2017-02" db="EMBL/GenBank/DDBJ databases">
        <title>Comparative genomics and description of representatives of a novel lineage of planctomycetes thriving in anoxic sediments.</title>
        <authorList>
            <person name="Spring S."/>
            <person name="Bunk B."/>
            <person name="Sproer C."/>
        </authorList>
    </citation>
    <scope>NUCLEOTIDE SEQUENCE [LARGE SCALE GENOMIC DNA]</scope>
    <source>
        <strain evidence="4">ST-NAGAB-D1</strain>
    </source>
</reference>
<dbReference type="KEGG" id="alus:STSP2_02402"/>
<dbReference type="InterPro" id="IPR013424">
    <property type="entry name" value="Ice-binding_C"/>
</dbReference>
<evidence type="ECO:0000259" key="2">
    <source>
        <dbReference type="Pfam" id="PF07589"/>
    </source>
</evidence>
<evidence type="ECO:0000256" key="1">
    <source>
        <dbReference type="SAM" id="SignalP"/>
    </source>
</evidence>
<dbReference type="STRING" id="1936003.STSP2_02402"/>
<dbReference type="Pfam" id="PF07589">
    <property type="entry name" value="PEP-CTERM"/>
    <property type="match status" value="1"/>
</dbReference>
<gene>
    <name evidence="3" type="ORF">STSP2_02402</name>
</gene>
<keyword evidence="1" id="KW-0732">Signal</keyword>
<dbReference type="NCBIfam" id="TIGR02595">
    <property type="entry name" value="PEP_CTERM"/>
    <property type="match status" value="1"/>
</dbReference>
<feature type="signal peptide" evidence="1">
    <location>
        <begin position="1"/>
        <end position="22"/>
    </location>
</feature>
<dbReference type="AlphaFoldDB" id="A0A1U9NN97"/>
<feature type="chain" id="PRO_5010714631" evidence="1">
    <location>
        <begin position="23"/>
        <end position="235"/>
    </location>
</feature>
<dbReference type="Proteomes" id="UP000189674">
    <property type="component" value="Chromosome"/>
</dbReference>
<accession>A0A1U9NN97</accession>
<protein>
    <submittedName>
        <fullName evidence="3">PEP-CTERM protein-sorting domain-containing protein</fullName>
    </submittedName>
</protein>
<keyword evidence="4" id="KW-1185">Reference proteome</keyword>